<dbReference type="EMBL" id="AEQO01000238">
    <property type="protein sequence ID" value="EFV02945.1"/>
    <property type="molecule type" value="Genomic_DNA"/>
</dbReference>
<proteinExistence type="predicted"/>
<evidence type="ECO:0000313" key="1">
    <source>
        <dbReference type="EMBL" id="EFV02945.1"/>
    </source>
</evidence>
<dbReference type="AlphaFoldDB" id="E6MTU5"/>
<sequence length="139" mass="15715">MGFVVLMNFLCVPLPFEMAIKSGRQWGSSILQTSSAPLFLLTRDEIKKAQHLWRCSPLNALTQGSSLRSPTLGYQKQNPDGVRQFANILCAHSSFRNSYQKQKAMGFVNLQTSFAPLLVLKEMKLKKRNTYGVVFHATY</sequence>
<name>E6MTU5_9BACT</name>
<keyword evidence="2" id="KW-1185">Reference proteome</keyword>
<comment type="caution">
    <text evidence="1">The sequence shown here is derived from an EMBL/GenBank/DDBJ whole genome shotgun (WGS) entry which is preliminary data.</text>
</comment>
<organism evidence="1 2">
    <name type="scientific">Segatella salivae DSM 15606</name>
    <dbReference type="NCBI Taxonomy" id="888832"/>
    <lineage>
        <taxon>Bacteria</taxon>
        <taxon>Pseudomonadati</taxon>
        <taxon>Bacteroidota</taxon>
        <taxon>Bacteroidia</taxon>
        <taxon>Bacteroidales</taxon>
        <taxon>Prevotellaceae</taxon>
        <taxon>Segatella</taxon>
    </lineage>
</organism>
<protein>
    <submittedName>
        <fullName evidence="1">Uncharacterized protein</fullName>
    </submittedName>
</protein>
<dbReference type="Proteomes" id="UP000003874">
    <property type="component" value="Unassembled WGS sequence"/>
</dbReference>
<evidence type="ECO:0000313" key="2">
    <source>
        <dbReference type="Proteomes" id="UP000003874"/>
    </source>
</evidence>
<accession>E6MTU5</accession>
<gene>
    <name evidence="1" type="ORF">HMPREF9420_2913</name>
</gene>
<dbReference type="HOGENOM" id="CLU_1843334_0_0_10"/>
<reference evidence="1 2" key="1">
    <citation type="submission" date="2010-12" db="EMBL/GenBank/DDBJ databases">
        <authorList>
            <person name="Muzny D."/>
            <person name="Qin X."/>
            <person name="Deng J."/>
            <person name="Jiang H."/>
            <person name="Liu Y."/>
            <person name="Qu J."/>
            <person name="Song X.-Z."/>
            <person name="Zhang L."/>
            <person name="Thornton R."/>
            <person name="Coyle M."/>
            <person name="Francisco L."/>
            <person name="Jackson L."/>
            <person name="Javaid M."/>
            <person name="Korchina V."/>
            <person name="Kovar C."/>
            <person name="Mata R."/>
            <person name="Mathew T."/>
            <person name="Ngo R."/>
            <person name="Nguyen L."/>
            <person name="Nguyen N."/>
            <person name="Okwuonu G."/>
            <person name="Ongeri F."/>
            <person name="Pham C."/>
            <person name="Simmons D."/>
            <person name="Wilczek-Boney K."/>
            <person name="Hale W."/>
            <person name="Jakkamsetti A."/>
            <person name="Pham P."/>
            <person name="Ruth R."/>
            <person name="San Lucas F."/>
            <person name="Warren J."/>
            <person name="Zhang J."/>
            <person name="Zhao Z."/>
            <person name="Zhou C."/>
            <person name="Zhu D."/>
            <person name="Lee S."/>
            <person name="Bess C."/>
            <person name="Blankenburg K."/>
            <person name="Forbes L."/>
            <person name="Fu Q."/>
            <person name="Gubbala S."/>
            <person name="Hirani K."/>
            <person name="Jayaseelan J.C."/>
            <person name="Lara F."/>
            <person name="Munidasa M."/>
            <person name="Palculict T."/>
            <person name="Patil S."/>
            <person name="Pu L.-L."/>
            <person name="Saada N."/>
            <person name="Tang L."/>
            <person name="Weissenberger G."/>
            <person name="Zhu Y."/>
            <person name="Hemphill L."/>
            <person name="Shang Y."/>
            <person name="Youmans B."/>
            <person name="Ayvaz T."/>
            <person name="Ross M."/>
            <person name="Santibanez J."/>
            <person name="Aqrawi P."/>
            <person name="Gross S."/>
            <person name="Joshi V."/>
            <person name="Fowler G."/>
            <person name="Nazareth L."/>
            <person name="Reid J."/>
            <person name="Worley K."/>
            <person name="Petrosino J."/>
            <person name="Highlander S."/>
            <person name="Gibbs R."/>
        </authorList>
    </citation>
    <scope>NUCLEOTIDE SEQUENCE [LARGE SCALE GENOMIC DNA]</scope>
    <source>
        <strain evidence="1 2">DSM 15606</strain>
    </source>
</reference>